<dbReference type="KEGG" id="ccos:Pan44_13620"/>
<dbReference type="InterPro" id="IPR045582">
    <property type="entry name" value="Trehalase-like_N"/>
</dbReference>
<dbReference type="InterPro" id="IPR008928">
    <property type="entry name" value="6-hairpin_glycosidase_sf"/>
</dbReference>
<feature type="domain" description="GH15-like" evidence="1">
    <location>
        <begin position="225"/>
        <end position="601"/>
    </location>
</feature>
<organism evidence="3 4">
    <name type="scientific">Caulifigura coniformis</name>
    <dbReference type="NCBI Taxonomy" id="2527983"/>
    <lineage>
        <taxon>Bacteria</taxon>
        <taxon>Pseudomonadati</taxon>
        <taxon>Planctomycetota</taxon>
        <taxon>Planctomycetia</taxon>
        <taxon>Planctomycetales</taxon>
        <taxon>Planctomycetaceae</taxon>
        <taxon>Caulifigura</taxon>
    </lineage>
</organism>
<protein>
    <submittedName>
        <fullName evidence="3">Trehalase</fullName>
        <ecNumber evidence="3">3.2.1.28</ecNumber>
    </submittedName>
</protein>
<dbReference type="GO" id="GO:0005975">
    <property type="term" value="P:carbohydrate metabolic process"/>
    <property type="evidence" value="ECO:0007669"/>
    <property type="project" value="InterPro"/>
</dbReference>
<dbReference type="EC" id="3.2.1.28" evidence="3"/>
<dbReference type="RefSeq" id="WP_145028489.1">
    <property type="nucleotide sequence ID" value="NZ_CP036271.1"/>
</dbReference>
<dbReference type="InterPro" id="IPR011613">
    <property type="entry name" value="GH15-like"/>
</dbReference>
<dbReference type="InterPro" id="IPR012341">
    <property type="entry name" value="6hp_glycosidase-like_sf"/>
</dbReference>
<dbReference type="Proteomes" id="UP000315700">
    <property type="component" value="Chromosome"/>
</dbReference>
<dbReference type="PANTHER" id="PTHR31616">
    <property type="entry name" value="TREHALASE"/>
    <property type="match status" value="1"/>
</dbReference>
<dbReference type="OrthoDB" id="3902805at2"/>
<sequence>MPYQPIENYGVIGNLRTAALVGTNGSIDWLCLPHFDSPSVFGSILDDVKGGRFSISTPCDLARRKQFYWPATNVLITRFQSERGVGEIVDFMPIPGDGRSTADQVIRQVKVSRGEMTFDLVCEPAFDYARSEHSTTVSGSSAWFQHDSLTLCLATHVDLMRSKNGVRSSFTLKEGESAEFVLRIVTEKEVGQHCHSNREVDALFRSTVDYWRRWLSKCTYAGRWREAVERSALALKLMTFEPTGAIVASPTCSLPEGIGGVRNWDYRYTWIRDAAFTVYGFLRIGFTEEAIGFMQWLEARLKDSQWGEDGPLQIVYGIDGRHDLTEFELNHLDGYRGSRPVRVGNGAAKQLQLDIYGELFDSAYLANKYATPLSYDTWLSARKMLDWLCDNWRREDEGIWEVRGGRRQFVYSKLMCWVAFDRGVRLSDKRSFPCNRDKWLAARDAIYEEIMSKGWCDETNAFTQSYGSKALDASNLLMPLSFFMAPNDPRMLRTVDAINRPVREGGLASDGLLFRYIPEQANDGIAGDEGTFNMCTFWLVEALTRAGKTDHHRLEEARLLFERMLGYANHLGLYAEETGFGGEALGNFPQAFTHLALISAAFNLDRALGSR</sequence>
<evidence type="ECO:0000259" key="1">
    <source>
        <dbReference type="Pfam" id="PF00723"/>
    </source>
</evidence>
<evidence type="ECO:0000313" key="4">
    <source>
        <dbReference type="Proteomes" id="UP000315700"/>
    </source>
</evidence>
<gene>
    <name evidence="3" type="ORF">Pan44_13620</name>
</gene>
<keyword evidence="3" id="KW-0378">Hydrolase</keyword>
<dbReference type="Pfam" id="PF19291">
    <property type="entry name" value="TREH_N"/>
    <property type="match status" value="1"/>
</dbReference>
<dbReference type="InParanoid" id="A0A517SB51"/>
<dbReference type="EMBL" id="CP036271">
    <property type="protein sequence ID" value="QDT53345.1"/>
    <property type="molecule type" value="Genomic_DNA"/>
</dbReference>
<reference evidence="3 4" key="1">
    <citation type="submission" date="2019-02" db="EMBL/GenBank/DDBJ databases">
        <title>Deep-cultivation of Planctomycetes and their phenomic and genomic characterization uncovers novel biology.</title>
        <authorList>
            <person name="Wiegand S."/>
            <person name="Jogler M."/>
            <person name="Boedeker C."/>
            <person name="Pinto D."/>
            <person name="Vollmers J."/>
            <person name="Rivas-Marin E."/>
            <person name="Kohn T."/>
            <person name="Peeters S.H."/>
            <person name="Heuer A."/>
            <person name="Rast P."/>
            <person name="Oberbeckmann S."/>
            <person name="Bunk B."/>
            <person name="Jeske O."/>
            <person name="Meyerdierks A."/>
            <person name="Storesund J.E."/>
            <person name="Kallscheuer N."/>
            <person name="Luecker S."/>
            <person name="Lage O.M."/>
            <person name="Pohl T."/>
            <person name="Merkel B.J."/>
            <person name="Hornburger P."/>
            <person name="Mueller R.-W."/>
            <person name="Bruemmer F."/>
            <person name="Labrenz M."/>
            <person name="Spormann A.M."/>
            <person name="Op den Camp H."/>
            <person name="Overmann J."/>
            <person name="Amann R."/>
            <person name="Jetten M.S.M."/>
            <person name="Mascher T."/>
            <person name="Medema M.H."/>
            <person name="Devos D.P."/>
            <person name="Kaster A.-K."/>
            <person name="Ovreas L."/>
            <person name="Rohde M."/>
            <person name="Galperin M.Y."/>
            <person name="Jogler C."/>
        </authorList>
    </citation>
    <scope>NUCLEOTIDE SEQUENCE [LARGE SCALE GENOMIC DNA]</scope>
    <source>
        <strain evidence="3 4">Pan44</strain>
    </source>
</reference>
<keyword evidence="3" id="KW-0326">Glycosidase</keyword>
<evidence type="ECO:0000259" key="2">
    <source>
        <dbReference type="Pfam" id="PF19291"/>
    </source>
</evidence>
<name>A0A517SB51_9PLAN</name>
<keyword evidence="4" id="KW-1185">Reference proteome</keyword>
<accession>A0A517SB51</accession>
<dbReference type="SUPFAM" id="SSF48208">
    <property type="entry name" value="Six-hairpin glycosidases"/>
    <property type="match status" value="1"/>
</dbReference>
<dbReference type="PANTHER" id="PTHR31616:SF0">
    <property type="entry name" value="GLUCAN 1,4-ALPHA-GLUCOSIDASE"/>
    <property type="match status" value="1"/>
</dbReference>
<dbReference type="Pfam" id="PF00723">
    <property type="entry name" value="Glyco_hydro_15"/>
    <property type="match status" value="1"/>
</dbReference>
<proteinExistence type="predicted"/>
<dbReference type="GO" id="GO:0004555">
    <property type="term" value="F:alpha,alpha-trehalase activity"/>
    <property type="evidence" value="ECO:0007669"/>
    <property type="project" value="UniProtKB-EC"/>
</dbReference>
<evidence type="ECO:0000313" key="3">
    <source>
        <dbReference type="EMBL" id="QDT53345.1"/>
    </source>
</evidence>
<dbReference type="AlphaFoldDB" id="A0A517SB51"/>
<dbReference type="Gene3D" id="1.50.10.10">
    <property type="match status" value="1"/>
</dbReference>
<feature type="domain" description="Trehalase-like N-terminal" evidence="2">
    <location>
        <begin position="4"/>
        <end position="129"/>
    </location>
</feature>